<feature type="domain" description="Cation efflux protein transmembrane" evidence="7">
    <location>
        <begin position="11"/>
        <end position="215"/>
    </location>
</feature>
<dbReference type="SUPFAM" id="SSF161111">
    <property type="entry name" value="Cation efflux protein transmembrane domain-like"/>
    <property type="match status" value="1"/>
</dbReference>
<evidence type="ECO:0000313" key="9">
    <source>
        <dbReference type="EMBL" id="MBG9389647.1"/>
    </source>
</evidence>
<comment type="caution">
    <text evidence="9">The sequence shown here is derived from an EMBL/GenBank/DDBJ whole genome shotgun (WGS) entry which is preliminary data.</text>
</comment>
<feature type="transmembrane region" description="Helical" evidence="6">
    <location>
        <begin position="159"/>
        <end position="179"/>
    </location>
</feature>
<dbReference type="InterPro" id="IPR040177">
    <property type="entry name" value="SLC30A9"/>
</dbReference>
<proteinExistence type="predicted"/>
<reference evidence="9" key="1">
    <citation type="submission" date="2020-11" db="EMBL/GenBank/DDBJ databases">
        <title>Bacterial whole genome sequence for Caenimonas sp. DR4.4.</title>
        <authorList>
            <person name="Le V."/>
            <person name="Ko S.-R."/>
            <person name="Ahn C.-Y."/>
            <person name="Oh H.-M."/>
        </authorList>
    </citation>
    <scope>NUCLEOTIDE SEQUENCE</scope>
    <source>
        <strain evidence="9">DR4.4</strain>
    </source>
</reference>
<sequence length="303" mass="32271">MAESKVAVYGAIAANVAIAVTKFIVAGVTGSSAMLSEGIHSLVDTGNGGLLLVGMHRSRKPSNPEHPFGHGKELYFWSLIVAVLIFGLGGGVSLYEGITHLRSPAPLKDPMWSYVVLAAAFVFEGASFTIAWRQFKQQRGDTPFWEALHASKDPANYTVLAEDGAALVGLLIAAAGVFFSHWLDMPALDGIASMLIGVLLAAVAVLLIRESRGLLVGEGVKPETAKAIRELALAEPSVCEVGQVLSMYVGAEDILVTLDVNFKPDTPAEETAKVTERVEARIREAYPKVKRIYIEATRAAAGN</sequence>
<dbReference type="Proteomes" id="UP000651050">
    <property type="component" value="Unassembled WGS sequence"/>
</dbReference>
<dbReference type="PANTHER" id="PTHR13414:SF9">
    <property type="entry name" value="PROTON-COUPLED ZINC ANTIPORTER SLC30A9, MITOCHONDRIAL"/>
    <property type="match status" value="1"/>
</dbReference>
<evidence type="ECO:0000313" key="10">
    <source>
        <dbReference type="Proteomes" id="UP000651050"/>
    </source>
</evidence>
<dbReference type="GO" id="GO:0008324">
    <property type="term" value="F:monoatomic cation transmembrane transporter activity"/>
    <property type="evidence" value="ECO:0007669"/>
    <property type="project" value="InterPro"/>
</dbReference>
<dbReference type="NCBIfam" id="TIGR01297">
    <property type="entry name" value="CDF"/>
    <property type="match status" value="1"/>
</dbReference>
<dbReference type="GO" id="GO:0006829">
    <property type="term" value="P:zinc ion transport"/>
    <property type="evidence" value="ECO:0007669"/>
    <property type="project" value="InterPro"/>
</dbReference>
<evidence type="ECO:0000256" key="1">
    <source>
        <dbReference type="ARBA" id="ARBA00004141"/>
    </source>
</evidence>
<dbReference type="InterPro" id="IPR027470">
    <property type="entry name" value="Cation_efflux_CTD"/>
</dbReference>
<dbReference type="Pfam" id="PF01545">
    <property type="entry name" value="Cation_efflux"/>
    <property type="match status" value="1"/>
</dbReference>
<dbReference type="PANTHER" id="PTHR13414">
    <property type="entry name" value="HUEL-CATION TRANSPORTER"/>
    <property type="match status" value="1"/>
</dbReference>
<feature type="transmembrane region" description="Helical" evidence="6">
    <location>
        <begin position="74"/>
        <end position="92"/>
    </location>
</feature>
<comment type="subcellular location">
    <subcellularLocation>
        <location evidence="1">Membrane</location>
        <topology evidence="1">Multi-pass membrane protein</topology>
    </subcellularLocation>
</comment>
<organism evidence="9 10">
    <name type="scientific">Caenimonas aquaedulcis</name>
    <dbReference type="NCBI Taxonomy" id="2793270"/>
    <lineage>
        <taxon>Bacteria</taxon>
        <taxon>Pseudomonadati</taxon>
        <taxon>Pseudomonadota</taxon>
        <taxon>Betaproteobacteria</taxon>
        <taxon>Burkholderiales</taxon>
        <taxon>Comamonadaceae</taxon>
        <taxon>Caenimonas</taxon>
    </lineage>
</organism>
<feature type="transmembrane region" description="Helical" evidence="6">
    <location>
        <begin position="191"/>
        <end position="208"/>
    </location>
</feature>
<evidence type="ECO:0000256" key="2">
    <source>
        <dbReference type="ARBA" id="ARBA00022448"/>
    </source>
</evidence>
<dbReference type="RefSeq" id="WP_196987431.1">
    <property type="nucleotide sequence ID" value="NZ_JADWYS010000001.1"/>
</dbReference>
<dbReference type="SUPFAM" id="SSF160240">
    <property type="entry name" value="Cation efflux protein cytoplasmic domain-like"/>
    <property type="match status" value="1"/>
</dbReference>
<dbReference type="Gene3D" id="1.20.1510.10">
    <property type="entry name" value="Cation efflux protein transmembrane domain"/>
    <property type="match status" value="1"/>
</dbReference>
<evidence type="ECO:0000256" key="4">
    <source>
        <dbReference type="ARBA" id="ARBA00022989"/>
    </source>
</evidence>
<keyword evidence="5 6" id="KW-0472">Membrane</keyword>
<gene>
    <name evidence="9" type="ORF">I5803_16580</name>
</gene>
<dbReference type="Gene3D" id="3.30.70.1350">
    <property type="entry name" value="Cation efflux protein, cytoplasmic domain"/>
    <property type="match status" value="1"/>
</dbReference>
<dbReference type="InterPro" id="IPR058533">
    <property type="entry name" value="Cation_efflux_TM"/>
</dbReference>
<feature type="transmembrane region" description="Helical" evidence="6">
    <location>
        <begin position="6"/>
        <end position="25"/>
    </location>
</feature>
<dbReference type="AlphaFoldDB" id="A0A931H744"/>
<keyword evidence="3 6" id="KW-0812">Transmembrane</keyword>
<keyword evidence="2" id="KW-0813">Transport</keyword>
<evidence type="ECO:0000256" key="6">
    <source>
        <dbReference type="SAM" id="Phobius"/>
    </source>
</evidence>
<dbReference type="GO" id="GO:0016020">
    <property type="term" value="C:membrane"/>
    <property type="evidence" value="ECO:0007669"/>
    <property type="project" value="UniProtKB-SubCell"/>
</dbReference>
<dbReference type="InterPro" id="IPR036837">
    <property type="entry name" value="Cation_efflux_CTD_sf"/>
</dbReference>
<accession>A0A931H744</accession>
<evidence type="ECO:0000259" key="7">
    <source>
        <dbReference type="Pfam" id="PF01545"/>
    </source>
</evidence>
<feature type="transmembrane region" description="Helical" evidence="6">
    <location>
        <begin position="112"/>
        <end position="132"/>
    </location>
</feature>
<evidence type="ECO:0000256" key="3">
    <source>
        <dbReference type="ARBA" id="ARBA00022692"/>
    </source>
</evidence>
<dbReference type="Pfam" id="PF16916">
    <property type="entry name" value="ZT_dimer"/>
    <property type="match status" value="1"/>
</dbReference>
<dbReference type="InterPro" id="IPR027469">
    <property type="entry name" value="Cation_efflux_TMD_sf"/>
</dbReference>
<evidence type="ECO:0000256" key="5">
    <source>
        <dbReference type="ARBA" id="ARBA00023136"/>
    </source>
</evidence>
<feature type="domain" description="Cation efflux protein cytoplasmic" evidence="8">
    <location>
        <begin position="221"/>
        <end position="294"/>
    </location>
</feature>
<keyword evidence="10" id="KW-1185">Reference proteome</keyword>
<protein>
    <submittedName>
        <fullName evidence="9">Cation transporter</fullName>
    </submittedName>
</protein>
<name>A0A931H744_9BURK</name>
<evidence type="ECO:0000259" key="8">
    <source>
        <dbReference type="Pfam" id="PF16916"/>
    </source>
</evidence>
<keyword evidence="4 6" id="KW-1133">Transmembrane helix</keyword>
<dbReference type="InterPro" id="IPR002524">
    <property type="entry name" value="Cation_efflux"/>
</dbReference>
<dbReference type="EMBL" id="JADWYS010000001">
    <property type="protein sequence ID" value="MBG9389647.1"/>
    <property type="molecule type" value="Genomic_DNA"/>
</dbReference>